<accession>A0A8J3L0P9</accession>
<organism evidence="2 3">
    <name type="scientific">Catellatospora methionotrophica</name>
    <dbReference type="NCBI Taxonomy" id="121620"/>
    <lineage>
        <taxon>Bacteria</taxon>
        <taxon>Bacillati</taxon>
        <taxon>Actinomycetota</taxon>
        <taxon>Actinomycetes</taxon>
        <taxon>Micromonosporales</taxon>
        <taxon>Micromonosporaceae</taxon>
        <taxon>Catellatospora</taxon>
    </lineage>
</organism>
<comment type="caution">
    <text evidence="2">The sequence shown here is derived from an EMBL/GenBank/DDBJ whole genome shotgun (WGS) entry which is preliminary data.</text>
</comment>
<sequence>MLRVLGFALLLVGPFMTFAAVFLATGESVGNRWILGVAGLAVTVSCLRLINHESRLDVRARQDRLRLETAGLPATAEITGVRATSLGEESGVELTLLISGTGFEPFESTSKCKDDEVLKVGARLNAVVDPADRLYAIVP</sequence>
<evidence type="ECO:0000313" key="3">
    <source>
        <dbReference type="Proteomes" id="UP000660339"/>
    </source>
</evidence>
<keyword evidence="1" id="KW-0472">Membrane</keyword>
<name>A0A8J3L0P9_9ACTN</name>
<gene>
    <name evidence="2" type="ORF">Cme02nite_07640</name>
</gene>
<keyword evidence="3" id="KW-1185">Reference proteome</keyword>
<dbReference type="EMBL" id="BONJ01000001">
    <property type="protein sequence ID" value="GIG12432.1"/>
    <property type="molecule type" value="Genomic_DNA"/>
</dbReference>
<keyword evidence="1" id="KW-0812">Transmembrane</keyword>
<protein>
    <submittedName>
        <fullName evidence="2">Uncharacterized protein</fullName>
    </submittedName>
</protein>
<feature type="transmembrane region" description="Helical" evidence="1">
    <location>
        <begin position="33"/>
        <end position="51"/>
    </location>
</feature>
<proteinExistence type="predicted"/>
<evidence type="ECO:0000256" key="1">
    <source>
        <dbReference type="SAM" id="Phobius"/>
    </source>
</evidence>
<dbReference type="AlphaFoldDB" id="A0A8J3L0P9"/>
<dbReference type="Proteomes" id="UP000660339">
    <property type="component" value="Unassembled WGS sequence"/>
</dbReference>
<reference evidence="2" key="1">
    <citation type="submission" date="2021-01" db="EMBL/GenBank/DDBJ databases">
        <title>Whole genome shotgun sequence of Catellatospora methionotrophica NBRC 14553.</title>
        <authorList>
            <person name="Komaki H."/>
            <person name="Tamura T."/>
        </authorList>
    </citation>
    <scope>NUCLEOTIDE SEQUENCE</scope>
    <source>
        <strain evidence="2">NBRC 14553</strain>
    </source>
</reference>
<evidence type="ECO:0000313" key="2">
    <source>
        <dbReference type="EMBL" id="GIG12432.1"/>
    </source>
</evidence>
<dbReference type="RefSeq" id="WP_166385200.1">
    <property type="nucleotide sequence ID" value="NZ_BAAATT010000033.1"/>
</dbReference>
<keyword evidence="1" id="KW-1133">Transmembrane helix</keyword>